<dbReference type="AlphaFoldDB" id="A0A819MBV1"/>
<protein>
    <recommendedName>
        <fullName evidence="1">F-box domain-containing protein</fullName>
    </recommendedName>
</protein>
<accession>A0A819MBV1</accession>
<dbReference type="PROSITE" id="PS50181">
    <property type="entry name" value="FBOX"/>
    <property type="match status" value="1"/>
</dbReference>
<dbReference type="InterPro" id="IPR001810">
    <property type="entry name" value="F-box_dom"/>
</dbReference>
<proteinExistence type="predicted"/>
<reference evidence="2" key="1">
    <citation type="submission" date="2021-02" db="EMBL/GenBank/DDBJ databases">
        <authorList>
            <person name="Nowell W R."/>
        </authorList>
    </citation>
    <scope>NUCLEOTIDE SEQUENCE</scope>
</reference>
<feature type="domain" description="F-box" evidence="1">
    <location>
        <begin position="5"/>
        <end position="52"/>
    </location>
</feature>
<name>A0A819MBV1_9BILA</name>
<dbReference type="EMBL" id="CAJOAZ010002994">
    <property type="protein sequence ID" value="CAF3976706.1"/>
    <property type="molecule type" value="Genomic_DNA"/>
</dbReference>
<evidence type="ECO:0000313" key="3">
    <source>
        <dbReference type="Proteomes" id="UP000663844"/>
    </source>
</evidence>
<organism evidence="2 3">
    <name type="scientific">Adineta steineri</name>
    <dbReference type="NCBI Taxonomy" id="433720"/>
    <lineage>
        <taxon>Eukaryota</taxon>
        <taxon>Metazoa</taxon>
        <taxon>Spiralia</taxon>
        <taxon>Gnathifera</taxon>
        <taxon>Rotifera</taxon>
        <taxon>Eurotatoria</taxon>
        <taxon>Bdelloidea</taxon>
        <taxon>Adinetida</taxon>
        <taxon>Adinetidae</taxon>
        <taxon>Adineta</taxon>
    </lineage>
</organism>
<evidence type="ECO:0000313" key="2">
    <source>
        <dbReference type="EMBL" id="CAF3976706.1"/>
    </source>
</evidence>
<comment type="caution">
    <text evidence="2">The sequence shown here is derived from an EMBL/GenBank/DDBJ whole genome shotgun (WGS) entry which is preliminary data.</text>
</comment>
<dbReference type="Proteomes" id="UP000663844">
    <property type="component" value="Unassembled WGS sequence"/>
</dbReference>
<sequence>MNRSNVHFLDLPDEILLIILAKLNNIDVHYSLLNIHNKRLGVLCKEKNFSNILDFTSIKNDSPNACCKFNQICNEILPRLCHNVKYFIVELNSMERILLAANYPNLTQLKIVNFKQDIALHYFTDESSLRNIFQQQITQLILINNDTRDIVGSSENYTKNVYGKIFNLFKNLKQFSVDGTGYRSYPFLTLCNLPSTTLFSSTLIYLYINVCSFDDCLYLLDGRLKQLTTLIVHISYMDDISTVRNIDELVTLKYFSFKYDNLINSYDTNILPLLRRMKYLEKLTLYLRVQNRSTFIDKTHLENEILSYIPTLQVFTFYISTYNETIDLFHNMVAQQSTIYIKNQHVNSIINYISDCTAVCSIFSIPFAFHRLEDIGNLFPDIIFNHVTYLLVQDIDPFNHEFFIRLARAFPLLKTLRIFNCESQSSNTTDVCLDENTSNVIAEYPHLTVLDVSGGEIDYTEQFLNETKTYVPCLTQLIVIYIDLRLVTNNFTREETRRNCANVQRLEMIRSLVHTHDFYVYFPLL</sequence>
<gene>
    <name evidence="2" type="ORF">OXD698_LOCUS28141</name>
</gene>
<evidence type="ECO:0000259" key="1">
    <source>
        <dbReference type="PROSITE" id="PS50181"/>
    </source>
</evidence>